<organism evidence="1">
    <name type="scientific">marine metagenome</name>
    <dbReference type="NCBI Taxonomy" id="408172"/>
    <lineage>
        <taxon>unclassified sequences</taxon>
        <taxon>metagenomes</taxon>
        <taxon>ecological metagenomes</taxon>
    </lineage>
</organism>
<reference evidence="1" key="1">
    <citation type="submission" date="2018-05" db="EMBL/GenBank/DDBJ databases">
        <authorList>
            <person name="Lanie J.A."/>
            <person name="Ng W.-L."/>
            <person name="Kazmierczak K.M."/>
            <person name="Andrzejewski T.M."/>
            <person name="Davidsen T.M."/>
            <person name="Wayne K.J."/>
            <person name="Tettelin H."/>
            <person name="Glass J.I."/>
            <person name="Rusch D."/>
            <person name="Podicherti R."/>
            <person name="Tsui H.-C.T."/>
            <person name="Winkler M.E."/>
        </authorList>
    </citation>
    <scope>NUCLEOTIDE SEQUENCE</scope>
</reference>
<proteinExistence type="predicted"/>
<evidence type="ECO:0000313" key="1">
    <source>
        <dbReference type="EMBL" id="SVD70531.1"/>
    </source>
</evidence>
<feature type="non-terminal residue" evidence="1">
    <location>
        <position position="1"/>
    </location>
</feature>
<dbReference type="EMBL" id="UINC01167822">
    <property type="protein sequence ID" value="SVD70531.1"/>
    <property type="molecule type" value="Genomic_DNA"/>
</dbReference>
<dbReference type="Gene3D" id="1.20.120.1490">
    <property type="match status" value="1"/>
</dbReference>
<name>A0A382XJB9_9ZZZZ</name>
<gene>
    <name evidence="1" type="ORF">METZ01_LOCUS423385</name>
</gene>
<accession>A0A382XJB9</accession>
<protein>
    <submittedName>
        <fullName evidence="1">Uncharacterized protein</fullName>
    </submittedName>
</protein>
<sequence length="126" mass="15385">EEWFGKLSDEQISQLKKIHAGWYENRQDENFERDKLRKKRQQAFILFLKSNPQQDEIFTWVSYWYENWSVPNDQEALKRRKARIQRNMRRILEVGTILTQAQREHAVAEIQVWIERLQSAIPVNRD</sequence>
<dbReference type="AlphaFoldDB" id="A0A382XJB9"/>